<evidence type="ECO:0000313" key="1">
    <source>
        <dbReference type="EnsemblPlants" id="cds.evm.model.06.1478"/>
    </source>
</evidence>
<protein>
    <submittedName>
        <fullName evidence="1">Uncharacterized protein</fullName>
    </submittedName>
</protein>
<accession>A0A803PUN1</accession>
<dbReference type="EnsemblPlants" id="evm.model.06.1478">
    <property type="protein sequence ID" value="cds.evm.model.06.1478"/>
    <property type="gene ID" value="evm.TU.06.1478"/>
</dbReference>
<dbReference type="Gramene" id="evm.model.06.1478">
    <property type="protein sequence ID" value="cds.evm.model.06.1478"/>
    <property type="gene ID" value="evm.TU.06.1478"/>
</dbReference>
<dbReference type="AlphaFoldDB" id="A0A803PUN1"/>
<organism evidence="1 2">
    <name type="scientific">Cannabis sativa</name>
    <name type="common">Hemp</name>
    <name type="synonym">Marijuana</name>
    <dbReference type="NCBI Taxonomy" id="3483"/>
    <lineage>
        <taxon>Eukaryota</taxon>
        <taxon>Viridiplantae</taxon>
        <taxon>Streptophyta</taxon>
        <taxon>Embryophyta</taxon>
        <taxon>Tracheophyta</taxon>
        <taxon>Spermatophyta</taxon>
        <taxon>Magnoliopsida</taxon>
        <taxon>eudicotyledons</taxon>
        <taxon>Gunneridae</taxon>
        <taxon>Pentapetalae</taxon>
        <taxon>rosids</taxon>
        <taxon>fabids</taxon>
        <taxon>Rosales</taxon>
        <taxon>Cannabaceae</taxon>
        <taxon>Cannabis</taxon>
    </lineage>
</organism>
<name>A0A803PUN1_CANSA</name>
<dbReference type="EMBL" id="UZAU01000613">
    <property type="status" value="NOT_ANNOTATED_CDS"/>
    <property type="molecule type" value="Genomic_DNA"/>
</dbReference>
<evidence type="ECO:0000313" key="2">
    <source>
        <dbReference type="Proteomes" id="UP000596661"/>
    </source>
</evidence>
<sequence length="235" mass="26120">MTILLKTIQVLVARLTSTAQSFNFFLESFGTLFVKEPVFLLYRLKVNFVYMDCMTDDLGVNPDHVLTRPSDDVFISPYASYEHLTQELCQGDFKSTTMNVAMMLVCFGGSADGFFPPGELPCMPPLLALFPLFKPPFFPSLYTSVARALVFGDFFLPPFEAFTRVTTSSSLIKPSALSKKSFIMYTRGTHLFEPDWSSLDAPTSTILLLFKRSGMSLSLPGRSCTLVDLGFVAVS</sequence>
<dbReference type="Proteomes" id="UP000596661">
    <property type="component" value="Chromosome 6"/>
</dbReference>
<reference evidence="1" key="2">
    <citation type="submission" date="2021-03" db="UniProtKB">
        <authorList>
            <consortium name="EnsemblPlants"/>
        </authorList>
    </citation>
    <scope>IDENTIFICATION</scope>
</reference>
<proteinExistence type="predicted"/>
<reference evidence="1" key="1">
    <citation type="submission" date="2018-11" db="EMBL/GenBank/DDBJ databases">
        <authorList>
            <person name="Grassa J C."/>
        </authorList>
    </citation>
    <scope>NUCLEOTIDE SEQUENCE [LARGE SCALE GENOMIC DNA]</scope>
</reference>
<keyword evidence="2" id="KW-1185">Reference proteome</keyword>